<dbReference type="Pfam" id="PF12850">
    <property type="entry name" value="Metallophos_2"/>
    <property type="match status" value="1"/>
</dbReference>
<name>B3T1I6_9ZZZZ</name>
<evidence type="ECO:0000313" key="2">
    <source>
        <dbReference type="EMBL" id="ABZ06445.1"/>
    </source>
</evidence>
<dbReference type="Gene3D" id="3.60.21.10">
    <property type="match status" value="1"/>
</dbReference>
<dbReference type="GO" id="GO:0016791">
    <property type="term" value="F:phosphatase activity"/>
    <property type="evidence" value="ECO:0007669"/>
    <property type="project" value="TreeGrafter"/>
</dbReference>
<accession>B3T1I6</accession>
<proteinExistence type="predicted"/>
<reference evidence="2" key="1">
    <citation type="journal article" date="2008" name="ISME J.">
        <title>Genomic patterns of recombination, clonal divergence and environment in marine microbial populations.</title>
        <authorList>
            <person name="Konstantinidis K.T."/>
            <person name="Delong E.F."/>
        </authorList>
    </citation>
    <scope>NUCLEOTIDE SEQUENCE</scope>
</reference>
<dbReference type="PANTHER" id="PTHR42850:SF2">
    <property type="entry name" value="BLL5683 PROTEIN"/>
    <property type="match status" value="1"/>
</dbReference>
<organism evidence="2">
    <name type="scientific">uncultured marine microorganism HF4000_010I05</name>
    <dbReference type="NCBI Taxonomy" id="455517"/>
    <lineage>
        <taxon>unclassified sequences</taxon>
        <taxon>environmental samples</taxon>
    </lineage>
</organism>
<gene>
    <name evidence="2" type="ORF">ALOHA_HF4000010I05ctg1g8</name>
</gene>
<dbReference type="InterPro" id="IPR050126">
    <property type="entry name" value="Ap4A_hydrolase"/>
</dbReference>
<feature type="domain" description="Calcineurin-like phosphoesterase" evidence="1">
    <location>
        <begin position="1"/>
        <end position="200"/>
    </location>
</feature>
<dbReference type="PANTHER" id="PTHR42850">
    <property type="entry name" value="METALLOPHOSPHOESTERASE"/>
    <property type="match status" value="1"/>
</dbReference>
<dbReference type="EMBL" id="EU016576">
    <property type="protein sequence ID" value="ABZ06445.1"/>
    <property type="molecule type" value="Genomic_DNA"/>
</dbReference>
<dbReference type="PIRSF" id="PIRSF000883">
    <property type="entry name" value="Pesterase_MJ0912"/>
    <property type="match status" value="1"/>
</dbReference>
<dbReference type="InterPro" id="IPR011152">
    <property type="entry name" value="Pesterase_MJ0912"/>
</dbReference>
<sequence>MADIHSNLEALTAVVDDAKNREFDLIWCLGDSVGYGPDPGPCLKLLRSYEFLGVAGNHDYAAVGKRSADDFNYAAKAAILWTSGQLSEEESEFLAGLPTMVTSDPFTLVHGSLRDHLNEYLMAPESARATLEKMQTQFCLVGHSHYPFICREHGASPEFHQFTEDEVCPLGDERLIINPGGVGQPRDRDSRPSYAIYDSQAMTIQRHRVTYDIQLTQEKMSKAGLPDYLIERLNHGI</sequence>
<dbReference type="AlphaFoldDB" id="B3T1I6"/>
<dbReference type="InterPro" id="IPR029052">
    <property type="entry name" value="Metallo-depent_PP-like"/>
</dbReference>
<protein>
    <submittedName>
        <fullName evidence="2">Putative calcineurin-like phosphoesterase</fullName>
    </submittedName>
</protein>
<dbReference type="InterPro" id="IPR024654">
    <property type="entry name" value="Calcineurin-like_PHP_lpxH"/>
</dbReference>
<dbReference type="SUPFAM" id="SSF56300">
    <property type="entry name" value="Metallo-dependent phosphatases"/>
    <property type="match status" value="1"/>
</dbReference>
<evidence type="ECO:0000259" key="1">
    <source>
        <dbReference type="Pfam" id="PF12850"/>
    </source>
</evidence>